<keyword evidence="1" id="KW-0805">Transcription regulation</keyword>
<dbReference type="InterPro" id="IPR036388">
    <property type="entry name" value="WH-like_DNA-bd_sf"/>
</dbReference>
<keyword evidence="2" id="KW-0238">DNA-binding</keyword>
<dbReference type="SMART" id="SM00421">
    <property type="entry name" value="HTH_LUXR"/>
    <property type="match status" value="1"/>
</dbReference>
<evidence type="ECO:0000256" key="2">
    <source>
        <dbReference type="ARBA" id="ARBA00023125"/>
    </source>
</evidence>
<feature type="domain" description="HTH luxR-type" evidence="4">
    <location>
        <begin position="54"/>
        <end position="119"/>
    </location>
</feature>
<comment type="caution">
    <text evidence="5">The sequence shown here is derived from an EMBL/GenBank/DDBJ whole genome shotgun (WGS) entry which is preliminary data.</text>
</comment>
<evidence type="ECO:0000313" key="5">
    <source>
        <dbReference type="EMBL" id="MPN14117.1"/>
    </source>
</evidence>
<dbReference type="PANTHER" id="PTHR44688:SF16">
    <property type="entry name" value="DNA-BINDING TRANSCRIPTIONAL ACTIVATOR DEVR_DOSR"/>
    <property type="match status" value="1"/>
</dbReference>
<reference evidence="5" key="1">
    <citation type="submission" date="2019-08" db="EMBL/GenBank/DDBJ databases">
        <authorList>
            <person name="Kucharzyk K."/>
            <person name="Murdoch R.W."/>
            <person name="Higgins S."/>
            <person name="Loffler F."/>
        </authorList>
    </citation>
    <scope>NUCLEOTIDE SEQUENCE</scope>
</reference>
<keyword evidence="3" id="KW-0804">Transcription</keyword>
<dbReference type="InterPro" id="IPR000792">
    <property type="entry name" value="Tscrpt_reg_LuxR_C"/>
</dbReference>
<evidence type="ECO:0000256" key="1">
    <source>
        <dbReference type="ARBA" id="ARBA00023015"/>
    </source>
</evidence>
<dbReference type="GO" id="GO:0003677">
    <property type="term" value="F:DNA binding"/>
    <property type="evidence" value="ECO:0007669"/>
    <property type="project" value="UniProtKB-KW"/>
</dbReference>
<dbReference type="GO" id="GO:0006355">
    <property type="term" value="P:regulation of DNA-templated transcription"/>
    <property type="evidence" value="ECO:0007669"/>
    <property type="project" value="InterPro"/>
</dbReference>
<dbReference type="PRINTS" id="PR00038">
    <property type="entry name" value="HTHLUXR"/>
</dbReference>
<dbReference type="EMBL" id="VSSQ01060707">
    <property type="protein sequence ID" value="MPN14117.1"/>
    <property type="molecule type" value="Genomic_DNA"/>
</dbReference>
<dbReference type="Pfam" id="PF00196">
    <property type="entry name" value="GerE"/>
    <property type="match status" value="1"/>
</dbReference>
<evidence type="ECO:0000256" key="3">
    <source>
        <dbReference type="ARBA" id="ARBA00023163"/>
    </source>
</evidence>
<sequence>MAEGMSITRQSGQLNWGVVVQSISPDEWTEGKQRPSVAVFLRDTTGKAEPPVKLTQQLFHLTPAETAVATHLSNGMSLEEAADALGIKPNTARAHLRSIFSKTGVRRQTELVRLFLNSVAWLGNH</sequence>
<name>A0A645FIC5_9ZZZZ</name>
<accession>A0A645FIC5</accession>
<organism evidence="5">
    <name type="scientific">bioreactor metagenome</name>
    <dbReference type="NCBI Taxonomy" id="1076179"/>
    <lineage>
        <taxon>unclassified sequences</taxon>
        <taxon>metagenomes</taxon>
        <taxon>ecological metagenomes</taxon>
    </lineage>
</organism>
<dbReference type="InterPro" id="IPR016032">
    <property type="entry name" value="Sig_transdc_resp-reg_C-effctor"/>
</dbReference>
<dbReference type="AlphaFoldDB" id="A0A645FIC5"/>
<gene>
    <name evidence="5" type="ORF">SDC9_161443</name>
</gene>
<proteinExistence type="predicted"/>
<dbReference type="PANTHER" id="PTHR44688">
    <property type="entry name" value="DNA-BINDING TRANSCRIPTIONAL ACTIVATOR DEVR_DOSR"/>
    <property type="match status" value="1"/>
</dbReference>
<dbReference type="PROSITE" id="PS50043">
    <property type="entry name" value="HTH_LUXR_2"/>
    <property type="match status" value="1"/>
</dbReference>
<dbReference type="SUPFAM" id="SSF46894">
    <property type="entry name" value="C-terminal effector domain of the bipartite response regulators"/>
    <property type="match status" value="1"/>
</dbReference>
<protein>
    <recommendedName>
        <fullName evidence="4">HTH luxR-type domain-containing protein</fullName>
    </recommendedName>
</protein>
<evidence type="ECO:0000259" key="4">
    <source>
        <dbReference type="PROSITE" id="PS50043"/>
    </source>
</evidence>
<dbReference type="Gene3D" id="1.10.10.10">
    <property type="entry name" value="Winged helix-like DNA-binding domain superfamily/Winged helix DNA-binding domain"/>
    <property type="match status" value="1"/>
</dbReference>
<dbReference type="CDD" id="cd06170">
    <property type="entry name" value="LuxR_C_like"/>
    <property type="match status" value="1"/>
</dbReference>